<dbReference type="RefSeq" id="WP_095300295.1">
    <property type="nucleotide sequence ID" value="NZ_CADEPK010000031.1"/>
</dbReference>
<dbReference type="InterPro" id="IPR002645">
    <property type="entry name" value="STAS_dom"/>
</dbReference>
<dbReference type="InterPro" id="IPR051932">
    <property type="entry name" value="Bact_StressResp_Reg"/>
</dbReference>
<protein>
    <submittedName>
        <fullName evidence="3">RsbT co-antagonist protein RsbR</fullName>
    </submittedName>
</protein>
<dbReference type="SUPFAM" id="SSF52091">
    <property type="entry name" value="SpoIIaa-like"/>
    <property type="match status" value="1"/>
</dbReference>
<dbReference type="PANTHER" id="PTHR33745">
    <property type="entry name" value="RSBT ANTAGONIST PROTEIN RSBS-RELATED"/>
    <property type="match status" value="1"/>
</dbReference>
<dbReference type="Pfam" id="PF01740">
    <property type="entry name" value="STAS"/>
    <property type="match status" value="1"/>
</dbReference>
<dbReference type="EMBL" id="JAUSTZ010000006">
    <property type="protein sequence ID" value="MDQ0226663.1"/>
    <property type="molecule type" value="Genomic_DNA"/>
</dbReference>
<proteinExistence type="predicted"/>
<reference evidence="3 4" key="1">
    <citation type="submission" date="2023-07" db="EMBL/GenBank/DDBJ databases">
        <title>Genomic Encyclopedia of Type Strains, Phase IV (KMG-IV): sequencing the most valuable type-strain genomes for metagenomic binning, comparative biology and taxonomic classification.</title>
        <authorList>
            <person name="Goeker M."/>
        </authorList>
    </citation>
    <scope>NUCLEOTIDE SEQUENCE [LARGE SCALE GENOMIC DNA]</scope>
    <source>
        <strain evidence="3 4">DSM 17723</strain>
    </source>
</reference>
<evidence type="ECO:0000313" key="4">
    <source>
        <dbReference type="Proteomes" id="UP001232245"/>
    </source>
</evidence>
<evidence type="ECO:0000256" key="1">
    <source>
        <dbReference type="ARBA" id="ARBA00022553"/>
    </source>
</evidence>
<comment type="caution">
    <text evidence="3">The sequence shown here is derived from an EMBL/GenBank/DDBJ whole genome shotgun (WGS) entry which is preliminary data.</text>
</comment>
<sequence length="279" mass="32632">MHRNQGLYNYLNEHSWQITEDWYKLVNDEDSESIYSTTDPEIIQSLKEQNQDYFQHLHKLFIEKEEDFFRDFKIWSEELAKDQKHLKTPVQYVVREFMNSQEVYMKYLKEYFSLNKDNVALDQFLSWIDLVRRVVNLSIYIYIEEANRNTLRQLIAQKEIINELSSPVILLRKKIALLPLIGDIDTARAKIILENTLSQCADLRIEDLCIDLSGVAIIDTMVAHEIFHLIQALKLIGVRSTLCGIRPEIAQTAIQLGLDFSHIRTTATLSQALDRIIAD</sequence>
<name>A0ABT9Z327_9BACI</name>
<dbReference type="CDD" id="cd07041">
    <property type="entry name" value="STAS_RsbR_RsbS_like"/>
    <property type="match status" value="1"/>
</dbReference>
<keyword evidence="4" id="KW-1185">Reference proteome</keyword>
<dbReference type="Gene3D" id="3.30.750.24">
    <property type="entry name" value="STAS domain"/>
    <property type="match status" value="1"/>
</dbReference>
<dbReference type="PROSITE" id="PS50801">
    <property type="entry name" value="STAS"/>
    <property type="match status" value="1"/>
</dbReference>
<dbReference type="Proteomes" id="UP001232245">
    <property type="component" value="Unassembled WGS sequence"/>
</dbReference>
<dbReference type="PANTHER" id="PTHR33745:SF3">
    <property type="entry name" value="RSBT CO-ANTAGONIST PROTEIN RSBRC"/>
    <property type="match status" value="1"/>
</dbReference>
<accession>A0ABT9Z327</accession>
<evidence type="ECO:0000259" key="2">
    <source>
        <dbReference type="PROSITE" id="PS50801"/>
    </source>
</evidence>
<evidence type="ECO:0000313" key="3">
    <source>
        <dbReference type="EMBL" id="MDQ0226663.1"/>
    </source>
</evidence>
<keyword evidence="1" id="KW-0597">Phosphoprotein</keyword>
<organism evidence="3 4">
    <name type="scientific">Metabacillus niabensis</name>
    <dbReference type="NCBI Taxonomy" id="324854"/>
    <lineage>
        <taxon>Bacteria</taxon>
        <taxon>Bacillati</taxon>
        <taxon>Bacillota</taxon>
        <taxon>Bacilli</taxon>
        <taxon>Bacillales</taxon>
        <taxon>Bacillaceae</taxon>
        <taxon>Metabacillus</taxon>
    </lineage>
</organism>
<gene>
    <name evidence="3" type="ORF">J2S02_003008</name>
</gene>
<dbReference type="InterPro" id="IPR036513">
    <property type="entry name" value="STAS_dom_sf"/>
</dbReference>
<feature type="domain" description="STAS" evidence="2">
    <location>
        <begin position="165"/>
        <end position="276"/>
    </location>
</feature>